<proteinExistence type="predicted"/>
<sequence length="88" mass="9795">MIVVVTVSPPSLGVQFQHIYHERNQCVNKLASLAVLFSPGLYMFQEPLIVVINIPLIITAVEEVGNFKFRFGWAFECWKGMVGGAALI</sequence>
<reference evidence="1 2" key="1">
    <citation type="submission" date="2021-09" db="EMBL/GenBank/DDBJ databases">
        <title>Genomic insights and catalytic innovation underlie evolution of tropane alkaloids biosynthesis.</title>
        <authorList>
            <person name="Wang Y.-J."/>
            <person name="Tian T."/>
            <person name="Huang J.-P."/>
            <person name="Huang S.-X."/>
        </authorList>
    </citation>
    <scope>NUCLEOTIDE SEQUENCE [LARGE SCALE GENOMIC DNA]</scope>
    <source>
        <strain evidence="1">KIB-2018</strain>
        <tissue evidence="1">Leaf</tissue>
    </source>
</reference>
<organism evidence="1 2">
    <name type="scientific">Erythroxylum novogranatense</name>
    <dbReference type="NCBI Taxonomy" id="1862640"/>
    <lineage>
        <taxon>Eukaryota</taxon>
        <taxon>Viridiplantae</taxon>
        <taxon>Streptophyta</taxon>
        <taxon>Embryophyta</taxon>
        <taxon>Tracheophyta</taxon>
        <taxon>Spermatophyta</taxon>
        <taxon>Magnoliopsida</taxon>
        <taxon>eudicotyledons</taxon>
        <taxon>Gunneridae</taxon>
        <taxon>Pentapetalae</taxon>
        <taxon>rosids</taxon>
        <taxon>fabids</taxon>
        <taxon>Malpighiales</taxon>
        <taxon>Erythroxylaceae</taxon>
        <taxon>Erythroxylum</taxon>
    </lineage>
</organism>
<keyword evidence="2" id="KW-1185">Reference proteome</keyword>
<evidence type="ECO:0000313" key="2">
    <source>
        <dbReference type="Proteomes" id="UP001159364"/>
    </source>
</evidence>
<evidence type="ECO:0000313" key="1">
    <source>
        <dbReference type="EMBL" id="KAJ8759332.1"/>
    </source>
</evidence>
<dbReference type="Proteomes" id="UP001159364">
    <property type="component" value="Linkage Group LG07"/>
</dbReference>
<gene>
    <name evidence="1" type="ORF">K2173_006852</name>
</gene>
<protein>
    <submittedName>
        <fullName evidence="1">Uncharacterized protein</fullName>
    </submittedName>
</protein>
<accession>A0AAV8SY41</accession>
<name>A0AAV8SY41_9ROSI</name>
<dbReference type="AlphaFoldDB" id="A0AAV8SY41"/>
<comment type="caution">
    <text evidence="1">The sequence shown here is derived from an EMBL/GenBank/DDBJ whole genome shotgun (WGS) entry which is preliminary data.</text>
</comment>
<dbReference type="EMBL" id="JAIWQS010000007">
    <property type="protein sequence ID" value="KAJ8759332.1"/>
    <property type="molecule type" value="Genomic_DNA"/>
</dbReference>